<evidence type="ECO:0008006" key="3">
    <source>
        <dbReference type="Google" id="ProtNLM"/>
    </source>
</evidence>
<gene>
    <name evidence="1" type="ORF">AZE42_03649</name>
</gene>
<comment type="caution">
    <text evidence="1">The sequence shown here is derived from an EMBL/GenBank/DDBJ whole genome shotgun (WGS) entry which is preliminary data.</text>
</comment>
<keyword evidence="2" id="KW-1185">Reference proteome</keyword>
<dbReference type="EMBL" id="LVVM01004351">
    <property type="protein sequence ID" value="OJA13140.1"/>
    <property type="molecule type" value="Genomic_DNA"/>
</dbReference>
<reference evidence="1 2" key="1">
    <citation type="submission" date="2016-03" db="EMBL/GenBank/DDBJ databases">
        <title>Comparative genomics of the ectomycorrhizal sister species Rhizopogon vinicolor and Rhizopogon vesiculosus (Basidiomycota: Boletales) reveals a divergence of the mating type B locus.</title>
        <authorList>
            <person name="Mujic A.B."/>
            <person name="Kuo A."/>
            <person name="Tritt A."/>
            <person name="Lipzen A."/>
            <person name="Chen C."/>
            <person name="Johnson J."/>
            <person name="Sharma A."/>
            <person name="Barry K."/>
            <person name="Grigoriev I.V."/>
            <person name="Spatafora J.W."/>
        </authorList>
    </citation>
    <scope>NUCLEOTIDE SEQUENCE [LARGE SCALE GENOMIC DNA]</scope>
    <source>
        <strain evidence="1 2">AM-OR11-056</strain>
    </source>
</reference>
<evidence type="ECO:0000313" key="2">
    <source>
        <dbReference type="Proteomes" id="UP000183567"/>
    </source>
</evidence>
<accession>A0A1J8QMY1</accession>
<dbReference type="AlphaFoldDB" id="A0A1J8QMY1"/>
<sequence length="313" mass="34990">MAAFGNLNLKKSTKVHGLGVDELPTAPSPVKPPVEPPIHRLPLELLHQTLLLIVYDVPKYPSVFSLGERSYRDYSISANLSSPPLLLTQVALPSKTTPLEPSLASLLGSWLSRSGSQPLTLCIHDKQILASVHWAYGGPPFSETNYTLLKILLSERKRWETVTFASSVSSWRIKSRLARLDTPKLRTLTLERDIRDIKRFNAPNLTCLRLGYLSDWGIPDIPSKPTPTTKKIRYLYFGDATAHAIRSTAVVFPHLKTLAVDQIGDSEDAEAASNSSTHSFLEIQSMTLPISPHIRWTSTSHDTEIDPRRRTRR</sequence>
<name>A0A1J8QMY1_9AGAM</name>
<evidence type="ECO:0000313" key="1">
    <source>
        <dbReference type="EMBL" id="OJA13140.1"/>
    </source>
</evidence>
<organism evidence="1 2">
    <name type="scientific">Rhizopogon vesiculosus</name>
    <dbReference type="NCBI Taxonomy" id="180088"/>
    <lineage>
        <taxon>Eukaryota</taxon>
        <taxon>Fungi</taxon>
        <taxon>Dikarya</taxon>
        <taxon>Basidiomycota</taxon>
        <taxon>Agaricomycotina</taxon>
        <taxon>Agaricomycetes</taxon>
        <taxon>Agaricomycetidae</taxon>
        <taxon>Boletales</taxon>
        <taxon>Suillineae</taxon>
        <taxon>Rhizopogonaceae</taxon>
        <taxon>Rhizopogon</taxon>
    </lineage>
</organism>
<dbReference type="Proteomes" id="UP000183567">
    <property type="component" value="Unassembled WGS sequence"/>
</dbReference>
<feature type="non-terminal residue" evidence="1">
    <location>
        <position position="313"/>
    </location>
</feature>
<proteinExistence type="predicted"/>
<protein>
    <recommendedName>
        <fullName evidence="3">F-box domain-containing protein</fullName>
    </recommendedName>
</protein>